<evidence type="ECO:0008006" key="3">
    <source>
        <dbReference type="Google" id="ProtNLM"/>
    </source>
</evidence>
<reference evidence="1" key="2">
    <citation type="submission" date="2020-09" db="EMBL/GenBank/DDBJ databases">
        <authorList>
            <person name="Sun Q."/>
            <person name="Zhou Y."/>
        </authorList>
    </citation>
    <scope>NUCLEOTIDE SEQUENCE</scope>
    <source>
        <strain evidence="1">CGMCC 1.15958</strain>
    </source>
</reference>
<keyword evidence="2" id="KW-1185">Reference proteome</keyword>
<dbReference type="Pfam" id="PF08757">
    <property type="entry name" value="CotH"/>
    <property type="match status" value="1"/>
</dbReference>
<reference evidence="1" key="1">
    <citation type="journal article" date="2014" name="Int. J. Syst. Evol. Microbiol.">
        <title>Complete genome sequence of Corynebacterium casei LMG S-19264T (=DSM 44701T), isolated from a smear-ripened cheese.</title>
        <authorList>
            <consortium name="US DOE Joint Genome Institute (JGI-PGF)"/>
            <person name="Walter F."/>
            <person name="Albersmeier A."/>
            <person name="Kalinowski J."/>
            <person name="Ruckert C."/>
        </authorList>
    </citation>
    <scope>NUCLEOTIDE SEQUENCE</scope>
    <source>
        <strain evidence="1">CGMCC 1.15958</strain>
    </source>
</reference>
<evidence type="ECO:0000313" key="2">
    <source>
        <dbReference type="Proteomes" id="UP000609064"/>
    </source>
</evidence>
<sequence length="454" mass="52930">MKLLVTFPLFVVWGLLNCNSSHQKDYVLQTPKNKNVPYIIIQSEKEIVDDPKRKAAMKIVLKDSTVFKSPIGIELRGATSQMFYDKKSYGFELRNAKDESSAASLLGLPKNSAWVLHGPYGDKTLLRNTVAYQLSNDIGRYAARTKFVELEINGEYLGFYVLMEKLKQDNDRIKIAKLSKNDTTAEKITGGYILKIDKTVGNDRNDSDYNEENSFVSQYDAKGKLSKRSKTHFLYEYPKVKNINPIQRKYIQNYISTFENALASENFKDPEKGYQNYIDVDSFIDFFILTELMQNHDGYRLSTYLQKDRGQKLQMGPIWDFDIAFGSDNGFCDGMNRHAWVFQYNQYCSGDAWLVPFWWKRLISDEAFKNKLITRWKALRAKQLSDNQLDKTIDGFNKEITEKGMVARNFERWDILNERITPNSTKGSHEKEINRMKSWLKEHAHWIDENIERL</sequence>
<dbReference type="RefSeq" id="WP_188763936.1">
    <property type="nucleotide sequence ID" value="NZ_BMKK01000001.1"/>
</dbReference>
<proteinExistence type="predicted"/>
<organism evidence="1 2">
    <name type="scientific">Emticicia aquatilis</name>
    <dbReference type="NCBI Taxonomy" id="1537369"/>
    <lineage>
        <taxon>Bacteria</taxon>
        <taxon>Pseudomonadati</taxon>
        <taxon>Bacteroidota</taxon>
        <taxon>Cytophagia</taxon>
        <taxon>Cytophagales</taxon>
        <taxon>Leadbetterellaceae</taxon>
        <taxon>Emticicia</taxon>
    </lineage>
</organism>
<dbReference type="PANTHER" id="PTHR40050">
    <property type="entry name" value="INNER SPORE COAT PROTEIN H"/>
    <property type="match status" value="1"/>
</dbReference>
<dbReference type="PANTHER" id="PTHR40050:SF1">
    <property type="entry name" value="INNER SPORE COAT PROTEIN H"/>
    <property type="match status" value="1"/>
</dbReference>
<comment type="caution">
    <text evidence="1">The sequence shown here is derived from an EMBL/GenBank/DDBJ whole genome shotgun (WGS) entry which is preliminary data.</text>
</comment>
<dbReference type="Proteomes" id="UP000609064">
    <property type="component" value="Unassembled WGS sequence"/>
</dbReference>
<name>A0A917DK15_9BACT</name>
<evidence type="ECO:0000313" key="1">
    <source>
        <dbReference type="EMBL" id="GGD42438.1"/>
    </source>
</evidence>
<protein>
    <recommendedName>
        <fullName evidence="3">Spore coat protein CotH</fullName>
    </recommendedName>
</protein>
<gene>
    <name evidence="1" type="ORF">GCM10011514_03020</name>
</gene>
<dbReference type="EMBL" id="BMKK01000001">
    <property type="protein sequence ID" value="GGD42438.1"/>
    <property type="molecule type" value="Genomic_DNA"/>
</dbReference>
<dbReference type="InterPro" id="IPR014867">
    <property type="entry name" value="Spore_coat_CotH_CotH2/3/7"/>
</dbReference>
<dbReference type="AlphaFoldDB" id="A0A917DK15"/>
<accession>A0A917DK15</accession>